<evidence type="ECO:0000256" key="1">
    <source>
        <dbReference type="SAM" id="Phobius"/>
    </source>
</evidence>
<accession>A0A174PT79</accession>
<dbReference type="AlphaFoldDB" id="A0A174PT79"/>
<protein>
    <submittedName>
        <fullName evidence="2">Uncharacterized protein</fullName>
    </submittedName>
</protein>
<sequence length="263" mass="29795">MLGKLLKYEFRATGRLFLPLYGALVIFALINALLLSFREIPQLPAVLAMLVYILLAIAVFVVTFIVMIQRFYKNLLSDEGYLMFTLPVKAWCHILCKLIVSTVWLIVSIAITLFTIFIMMFNANLFRATVELWNIVMADLLPYLGPQEYLMIVEFLATMFISIIGSILAIYTAISLGHLFRRHRILAAFGAYIVLSIVESLLSEIIYGVFGTFTMLESDATITMQGAWIFHQIMFPGLVVTIISIIACFIVTNFILSHKLNLE</sequence>
<reference evidence="2 4" key="1">
    <citation type="submission" date="2015-09" db="EMBL/GenBank/DDBJ databases">
        <authorList>
            <consortium name="Pathogen Informatics"/>
        </authorList>
    </citation>
    <scope>NUCLEOTIDE SEQUENCE [LARGE SCALE GENOMIC DNA]</scope>
    <source>
        <strain evidence="2 4">2789STDY5834939</strain>
    </source>
</reference>
<feature type="transmembrane region" description="Helical" evidence="1">
    <location>
        <begin position="43"/>
        <end position="68"/>
    </location>
</feature>
<evidence type="ECO:0000313" key="2">
    <source>
        <dbReference type="EMBL" id="CUP61940.1"/>
    </source>
</evidence>
<evidence type="ECO:0000313" key="3">
    <source>
        <dbReference type="EMBL" id="RGE69838.1"/>
    </source>
</evidence>
<dbReference type="OrthoDB" id="9816138at2"/>
<dbReference type="Proteomes" id="UP000095765">
    <property type="component" value="Unassembled WGS sequence"/>
</dbReference>
<dbReference type="EMBL" id="QVME01000001">
    <property type="protein sequence ID" value="RGE69838.1"/>
    <property type="molecule type" value="Genomic_DNA"/>
</dbReference>
<keyword evidence="1" id="KW-0812">Transmembrane</keyword>
<evidence type="ECO:0000313" key="4">
    <source>
        <dbReference type="Proteomes" id="UP000095765"/>
    </source>
</evidence>
<dbReference type="EMBL" id="CZBE01000008">
    <property type="protein sequence ID" value="CUP61940.1"/>
    <property type="molecule type" value="Genomic_DNA"/>
</dbReference>
<feature type="transmembrane region" description="Helical" evidence="1">
    <location>
        <begin position="16"/>
        <end position="37"/>
    </location>
</feature>
<dbReference type="RefSeq" id="WP_006875350.1">
    <property type="nucleotide sequence ID" value="NZ_CABIWA010000011.1"/>
</dbReference>
<reference evidence="3 5" key="2">
    <citation type="submission" date="2018-08" db="EMBL/GenBank/DDBJ databases">
        <title>A genome reference for cultivated species of the human gut microbiota.</title>
        <authorList>
            <person name="Zou Y."/>
            <person name="Xue W."/>
            <person name="Luo G."/>
        </authorList>
    </citation>
    <scope>NUCLEOTIDE SEQUENCE [LARGE SCALE GENOMIC DNA]</scope>
    <source>
        <strain evidence="3 5">TF05-12AC</strain>
    </source>
</reference>
<keyword evidence="1" id="KW-1133">Transmembrane helix</keyword>
<feature type="transmembrane region" description="Helical" evidence="1">
    <location>
        <begin position="149"/>
        <end position="174"/>
    </location>
</feature>
<evidence type="ECO:0000313" key="5">
    <source>
        <dbReference type="Proteomes" id="UP000260828"/>
    </source>
</evidence>
<gene>
    <name evidence="3" type="ORF">DXC40_01895</name>
    <name evidence="2" type="ORF">ERS852551_01370</name>
</gene>
<name>A0A174PT79_9FIRM</name>
<organism evidence="2 4">
    <name type="scientific">Anaerotruncus colihominis</name>
    <dbReference type="NCBI Taxonomy" id="169435"/>
    <lineage>
        <taxon>Bacteria</taxon>
        <taxon>Bacillati</taxon>
        <taxon>Bacillota</taxon>
        <taxon>Clostridia</taxon>
        <taxon>Eubacteriales</taxon>
        <taxon>Oscillospiraceae</taxon>
        <taxon>Anaerotruncus</taxon>
    </lineage>
</organism>
<keyword evidence="1" id="KW-0472">Membrane</keyword>
<feature type="transmembrane region" description="Helical" evidence="1">
    <location>
        <begin position="186"/>
        <end position="213"/>
    </location>
</feature>
<dbReference type="GeneID" id="72465400"/>
<feature type="transmembrane region" description="Helical" evidence="1">
    <location>
        <begin position="233"/>
        <end position="256"/>
    </location>
</feature>
<proteinExistence type="predicted"/>
<dbReference type="Proteomes" id="UP000260828">
    <property type="component" value="Unassembled WGS sequence"/>
</dbReference>
<feature type="transmembrane region" description="Helical" evidence="1">
    <location>
        <begin position="98"/>
        <end position="121"/>
    </location>
</feature>